<evidence type="ECO:0000313" key="1">
    <source>
        <dbReference type="EMBL" id="QTA84147.1"/>
    </source>
</evidence>
<dbReference type="AlphaFoldDB" id="A0A975GK19"/>
<keyword evidence="2" id="KW-1185">Reference proteome</keyword>
<proteinExistence type="predicted"/>
<evidence type="ECO:0000313" key="2">
    <source>
        <dbReference type="Proteomes" id="UP000663722"/>
    </source>
</evidence>
<evidence type="ECO:0008006" key="3">
    <source>
        <dbReference type="Google" id="ProtNLM"/>
    </source>
</evidence>
<reference evidence="1" key="1">
    <citation type="journal article" date="2021" name="Microb. Physiol.">
        <title>Proteogenomic Insights into the Physiology of Marine, Sulfate-Reducing, Filamentous Desulfonema limicola and Desulfonema magnum.</title>
        <authorList>
            <person name="Schnaars V."/>
            <person name="Wohlbrand L."/>
            <person name="Scheve S."/>
            <person name="Hinrichs C."/>
            <person name="Reinhardt R."/>
            <person name="Rabus R."/>
        </authorList>
    </citation>
    <scope>NUCLEOTIDE SEQUENCE</scope>
    <source>
        <strain evidence="1">4be13</strain>
    </source>
</reference>
<accession>A0A975GK19</accession>
<protein>
    <recommendedName>
        <fullName evidence="3">RHS repeat-associated core domain-containing protein</fullName>
    </recommendedName>
</protein>
<dbReference type="EMBL" id="CP061800">
    <property type="protein sequence ID" value="QTA84147.1"/>
    <property type="molecule type" value="Genomic_DNA"/>
</dbReference>
<dbReference type="KEGG" id="dmm:dnm_001400"/>
<dbReference type="Proteomes" id="UP000663722">
    <property type="component" value="Chromosome"/>
</dbReference>
<sequence>MYGYCVNDPVNWNDPSGLELSAGELCIVTWSGFAGATVGAAVGAMFAGVGAPAGGAAGGSVTSFAVTLILGGDKWDAQPTMQ</sequence>
<gene>
    <name evidence="1" type="ORF">dnm_001400</name>
</gene>
<name>A0A975GK19_9BACT</name>
<organism evidence="1 2">
    <name type="scientific">Desulfonema magnum</name>
    <dbReference type="NCBI Taxonomy" id="45655"/>
    <lineage>
        <taxon>Bacteria</taxon>
        <taxon>Pseudomonadati</taxon>
        <taxon>Thermodesulfobacteriota</taxon>
        <taxon>Desulfobacteria</taxon>
        <taxon>Desulfobacterales</taxon>
        <taxon>Desulfococcaceae</taxon>
        <taxon>Desulfonema</taxon>
    </lineage>
</organism>
<dbReference type="RefSeq" id="WP_207680755.1">
    <property type="nucleotide sequence ID" value="NZ_CP061800.1"/>
</dbReference>